<dbReference type="OrthoDB" id="4774874at2"/>
<dbReference type="GO" id="GO:0032259">
    <property type="term" value="P:methylation"/>
    <property type="evidence" value="ECO:0007669"/>
    <property type="project" value="UniProtKB-KW"/>
</dbReference>
<keyword evidence="2 4" id="KW-0808">Transferase</keyword>
<proteinExistence type="predicted"/>
<keyword evidence="3" id="KW-0949">S-adenosyl-L-methionine</keyword>
<name>A0A1H1AEU8_9MICO</name>
<dbReference type="InterPro" id="IPR029063">
    <property type="entry name" value="SAM-dependent_MTases_sf"/>
</dbReference>
<dbReference type="PROSITE" id="PS51682">
    <property type="entry name" value="SAM_OMT_I"/>
    <property type="match status" value="1"/>
</dbReference>
<dbReference type="Gene3D" id="3.40.50.150">
    <property type="entry name" value="Vaccinia Virus protein VP39"/>
    <property type="match status" value="1"/>
</dbReference>
<evidence type="ECO:0000313" key="5">
    <source>
        <dbReference type="Proteomes" id="UP000182690"/>
    </source>
</evidence>
<dbReference type="GO" id="GO:0008171">
    <property type="term" value="F:O-methyltransferase activity"/>
    <property type="evidence" value="ECO:0007669"/>
    <property type="project" value="InterPro"/>
</dbReference>
<dbReference type="PANTHER" id="PTHR10509:SF85">
    <property type="entry name" value="O-METHYLTRANSFERASE RV1220C-RELATED"/>
    <property type="match status" value="1"/>
</dbReference>
<dbReference type="SUPFAM" id="SSF53335">
    <property type="entry name" value="S-adenosyl-L-methionine-dependent methyltransferases"/>
    <property type="match status" value="1"/>
</dbReference>
<reference evidence="4 5" key="1">
    <citation type="submission" date="2016-10" db="EMBL/GenBank/DDBJ databases">
        <authorList>
            <person name="de Groot N.N."/>
        </authorList>
    </citation>
    <scope>NUCLEOTIDE SEQUENCE [LARGE SCALE GENOMIC DNA]</scope>
    <source>
        <strain evidence="4 5">DSM 22788</strain>
    </source>
</reference>
<dbReference type="RefSeq" id="WP_010156707.1">
    <property type="nucleotide sequence ID" value="NZ_FNKB01000001.1"/>
</dbReference>
<evidence type="ECO:0000313" key="4">
    <source>
        <dbReference type="EMBL" id="SDQ38121.1"/>
    </source>
</evidence>
<dbReference type="CDD" id="cd02440">
    <property type="entry name" value="AdoMet_MTases"/>
    <property type="match status" value="1"/>
</dbReference>
<evidence type="ECO:0000256" key="2">
    <source>
        <dbReference type="ARBA" id="ARBA00022679"/>
    </source>
</evidence>
<dbReference type="GO" id="GO:0008757">
    <property type="term" value="F:S-adenosylmethionine-dependent methyltransferase activity"/>
    <property type="evidence" value="ECO:0007669"/>
    <property type="project" value="TreeGrafter"/>
</dbReference>
<dbReference type="PANTHER" id="PTHR10509">
    <property type="entry name" value="O-METHYLTRANSFERASE-RELATED"/>
    <property type="match status" value="1"/>
</dbReference>
<dbReference type="AlphaFoldDB" id="A0A1H1AEU8"/>
<dbReference type="InterPro" id="IPR050362">
    <property type="entry name" value="Cation-dep_OMT"/>
</dbReference>
<accession>A0A1H1AEU8</accession>
<keyword evidence="1 4" id="KW-0489">Methyltransferase</keyword>
<dbReference type="STRING" id="1079994.SAMN04488565_2550"/>
<dbReference type="Pfam" id="PF01596">
    <property type="entry name" value="Methyltransf_3"/>
    <property type="match status" value="1"/>
</dbReference>
<dbReference type="InterPro" id="IPR002935">
    <property type="entry name" value="SAM_O-MeTrfase"/>
</dbReference>
<dbReference type="eggNOG" id="COG4122">
    <property type="taxonomic scope" value="Bacteria"/>
</dbReference>
<evidence type="ECO:0000256" key="3">
    <source>
        <dbReference type="ARBA" id="ARBA00022691"/>
    </source>
</evidence>
<sequence length="221" mass="23451">MSKLERNWQYAEQYPGETEALVRARRLSLELGIEPVSRSVGAQLSGLTVLARAQAICEVGTGVGVSGLSLLRHAPAATLTSIEIEPEHLREARAVFADAGVAAARLRLIEGDARHVMPRMNLGAYDLVLLDAEPAQLLEHFENALGIVRPGGCVVVPGAFAHGRVPDPASRGEDVQAMRDLLALVAESPAIAPILSPAGDGLLTLVRLDGQTPDAENPPRR</sequence>
<organism evidence="4 5">
    <name type="scientific">Leucobacter chromiiresistens</name>
    <dbReference type="NCBI Taxonomy" id="1079994"/>
    <lineage>
        <taxon>Bacteria</taxon>
        <taxon>Bacillati</taxon>
        <taxon>Actinomycetota</taxon>
        <taxon>Actinomycetes</taxon>
        <taxon>Micrococcales</taxon>
        <taxon>Microbacteriaceae</taxon>
        <taxon>Leucobacter</taxon>
    </lineage>
</organism>
<gene>
    <name evidence="4" type="ORF">SAMN04488565_2550</name>
</gene>
<evidence type="ECO:0000256" key="1">
    <source>
        <dbReference type="ARBA" id="ARBA00022603"/>
    </source>
</evidence>
<protein>
    <submittedName>
        <fullName evidence="4">Predicted O-methyltransferase YrrM</fullName>
    </submittedName>
</protein>
<dbReference type="Proteomes" id="UP000182690">
    <property type="component" value="Unassembled WGS sequence"/>
</dbReference>
<dbReference type="EMBL" id="FNKB01000001">
    <property type="protein sequence ID" value="SDQ38121.1"/>
    <property type="molecule type" value="Genomic_DNA"/>
</dbReference>